<evidence type="ECO:0000313" key="2">
    <source>
        <dbReference type="Proteomes" id="UP000567179"/>
    </source>
</evidence>
<accession>A0A8H5FAP6</accession>
<comment type="caution">
    <text evidence="1">The sequence shown here is derived from an EMBL/GenBank/DDBJ whole genome shotgun (WGS) entry which is preliminary data.</text>
</comment>
<reference evidence="1 2" key="1">
    <citation type="journal article" date="2020" name="ISME J.">
        <title>Uncovering the hidden diversity of litter-decomposition mechanisms in mushroom-forming fungi.</title>
        <authorList>
            <person name="Floudas D."/>
            <person name="Bentzer J."/>
            <person name="Ahren D."/>
            <person name="Johansson T."/>
            <person name="Persson P."/>
            <person name="Tunlid A."/>
        </authorList>
    </citation>
    <scope>NUCLEOTIDE SEQUENCE [LARGE SCALE GENOMIC DNA]</scope>
    <source>
        <strain evidence="1 2">CBS 101986</strain>
    </source>
</reference>
<dbReference type="EMBL" id="JAACJJ010000002">
    <property type="protein sequence ID" value="KAF5329712.1"/>
    <property type="molecule type" value="Genomic_DNA"/>
</dbReference>
<dbReference type="Proteomes" id="UP000567179">
    <property type="component" value="Unassembled WGS sequence"/>
</dbReference>
<protein>
    <submittedName>
        <fullName evidence="1">Uncharacterized protein</fullName>
    </submittedName>
</protein>
<gene>
    <name evidence="1" type="ORF">D9619_009154</name>
</gene>
<name>A0A8H5FAP6_9AGAR</name>
<keyword evidence="2" id="KW-1185">Reference proteome</keyword>
<organism evidence="1 2">
    <name type="scientific">Psilocybe cf. subviscida</name>
    <dbReference type="NCBI Taxonomy" id="2480587"/>
    <lineage>
        <taxon>Eukaryota</taxon>
        <taxon>Fungi</taxon>
        <taxon>Dikarya</taxon>
        <taxon>Basidiomycota</taxon>
        <taxon>Agaricomycotina</taxon>
        <taxon>Agaricomycetes</taxon>
        <taxon>Agaricomycetidae</taxon>
        <taxon>Agaricales</taxon>
        <taxon>Agaricineae</taxon>
        <taxon>Strophariaceae</taxon>
        <taxon>Psilocybe</taxon>
    </lineage>
</organism>
<sequence>MSVNIVLPTLTQWTKNHVTAIIQAKNQAALEAAVDAFLSKSATINVNGAQITRDAFVQQLSSENFDEQGATVNFNESVEVRADPTDGFSAGSVGLFYTAVIVEAIRVLGAPVSSQVTASLNVVIAEDPAIPPPHLPGGIHGFFDGRRVMALNEIRTQARVDAATATA</sequence>
<evidence type="ECO:0000313" key="1">
    <source>
        <dbReference type="EMBL" id="KAF5329712.1"/>
    </source>
</evidence>
<dbReference type="OrthoDB" id="3188871at2759"/>
<proteinExistence type="predicted"/>
<dbReference type="AlphaFoldDB" id="A0A8H5FAP6"/>